<sequence>MTGKRNWCIAGTMNTYTQIRFADGTSCVCMPKDVPDMTQGSEGHTVAEVQMTEAEFNALPEFEA</sequence>
<dbReference type="AlphaFoldDB" id="A0A1I2HTE6"/>
<reference evidence="2" key="1">
    <citation type="submission" date="2016-10" db="EMBL/GenBank/DDBJ databases">
        <authorList>
            <person name="Varghese N."/>
            <person name="Submissions S."/>
        </authorList>
    </citation>
    <scope>NUCLEOTIDE SEQUENCE [LARGE SCALE GENOMIC DNA]</scope>
    <source>
        <strain evidence="2">DSM 27981</strain>
    </source>
</reference>
<organism evidence="1 2">
    <name type="scientific">Paracidovorax wautersii</name>
    <dbReference type="NCBI Taxonomy" id="1177982"/>
    <lineage>
        <taxon>Bacteria</taxon>
        <taxon>Pseudomonadati</taxon>
        <taxon>Pseudomonadota</taxon>
        <taxon>Betaproteobacteria</taxon>
        <taxon>Burkholderiales</taxon>
        <taxon>Comamonadaceae</taxon>
        <taxon>Paracidovorax</taxon>
    </lineage>
</organism>
<proteinExistence type="predicted"/>
<dbReference type="STRING" id="1177982.SAMN04489711_13118"/>
<evidence type="ECO:0000313" key="2">
    <source>
        <dbReference type="Proteomes" id="UP000199119"/>
    </source>
</evidence>
<evidence type="ECO:0000313" key="1">
    <source>
        <dbReference type="EMBL" id="SFF32683.1"/>
    </source>
</evidence>
<dbReference type="Proteomes" id="UP000199119">
    <property type="component" value="Unassembled WGS sequence"/>
</dbReference>
<gene>
    <name evidence="1" type="ORF">SAMN04489711_13118</name>
</gene>
<name>A0A1I2HTE6_9BURK</name>
<keyword evidence="2" id="KW-1185">Reference proteome</keyword>
<accession>A0A1I2HTE6</accession>
<dbReference type="EMBL" id="FONX01000031">
    <property type="protein sequence ID" value="SFF32683.1"/>
    <property type="molecule type" value="Genomic_DNA"/>
</dbReference>
<protein>
    <submittedName>
        <fullName evidence="1">Uncharacterized protein</fullName>
    </submittedName>
</protein>